<sequence length="331" mass="37826">MTSRINGSMKRTKELSHAKQKMPNWVFIVGGALLSTFSLRLCCRLKQVFDFKRGRKSYAPSKENRNSTPNKRRETCKLDSQLYCFIPHEDLCYQCLSGAKHTPTNPMSTYGNDTLQLVNVSSSQLSKENNGVVWESVPDLLELPTKPFNHSNSLESPCLSESGSDIYSKREVIQKLRQQLKRRDDMIEEMQVQITDLQNSLTVEMAHTTHLQAQLDSSNRELLDSKREIQRLRKTISNQFSCEFGPPENPLHSRIWLPEAANDFANGSLDGSGAVEKISEDMIGLLKREVKELKEAIEDKEFLIQSYKEQKLELCSKLKELQLRLVSKALT</sequence>
<name>A0AAV7GM56_DENCH</name>
<dbReference type="PANTHER" id="PTHR34462:SF1">
    <property type="entry name" value="OS05G0587400 PROTEIN"/>
    <property type="match status" value="1"/>
</dbReference>
<evidence type="ECO:0000313" key="3">
    <source>
        <dbReference type="Proteomes" id="UP000775213"/>
    </source>
</evidence>
<dbReference type="Proteomes" id="UP000775213">
    <property type="component" value="Unassembled WGS sequence"/>
</dbReference>
<feature type="coiled-coil region" evidence="1">
    <location>
        <begin position="283"/>
        <end position="324"/>
    </location>
</feature>
<organism evidence="2 3">
    <name type="scientific">Dendrobium chrysotoxum</name>
    <name type="common">Orchid</name>
    <dbReference type="NCBI Taxonomy" id="161865"/>
    <lineage>
        <taxon>Eukaryota</taxon>
        <taxon>Viridiplantae</taxon>
        <taxon>Streptophyta</taxon>
        <taxon>Embryophyta</taxon>
        <taxon>Tracheophyta</taxon>
        <taxon>Spermatophyta</taxon>
        <taxon>Magnoliopsida</taxon>
        <taxon>Liliopsida</taxon>
        <taxon>Asparagales</taxon>
        <taxon>Orchidaceae</taxon>
        <taxon>Epidendroideae</taxon>
        <taxon>Malaxideae</taxon>
        <taxon>Dendrobiinae</taxon>
        <taxon>Dendrobium</taxon>
    </lineage>
</organism>
<proteinExistence type="predicted"/>
<evidence type="ECO:0000313" key="2">
    <source>
        <dbReference type="EMBL" id="KAH0457087.1"/>
    </source>
</evidence>
<evidence type="ECO:0000256" key="1">
    <source>
        <dbReference type="SAM" id="Coils"/>
    </source>
</evidence>
<dbReference type="PANTHER" id="PTHR34462">
    <property type="entry name" value="OS05G0587400 PROTEIN"/>
    <property type="match status" value="1"/>
</dbReference>
<keyword evidence="1" id="KW-0175">Coiled coil</keyword>
<comment type="caution">
    <text evidence="2">The sequence shown here is derived from an EMBL/GenBank/DDBJ whole genome shotgun (WGS) entry which is preliminary data.</text>
</comment>
<protein>
    <submittedName>
        <fullName evidence="2">Uncharacterized protein</fullName>
    </submittedName>
</protein>
<accession>A0AAV7GM56</accession>
<feature type="coiled-coil region" evidence="1">
    <location>
        <begin position="173"/>
        <end position="235"/>
    </location>
</feature>
<gene>
    <name evidence="2" type="ORF">IEQ34_014994</name>
</gene>
<dbReference type="AlphaFoldDB" id="A0AAV7GM56"/>
<keyword evidence="3" id="KW-1185">Reference proteome</keyword>
<reference evidence="2 3" key="1">
    <citation type="journal article" date="2021" name="Hortic Res">
        <title>Chromosome-scale assembly of the Dendrobium chrysotoxum genome enhances the understanding of orchid evolution.</title>
        <authorList>
            <person name="Zhang Y."/>
            <person name="Zhang G.Q."/>
            <person name="Zhang D."/>
            <person name="Liu X.D."/>
            <person name="Xu X.Y."/>
            <person name="Sun W.H."/>
            <person name="Yu X."/>
            <person name="Zhu X."/>
            <person name="Wang Z.W."/>
            <person name="Zhao X."/>
            <person name="Zhong W.Y."/>
            <person name="Chen H."/>
            <person name="Yin W.L."/>
            <person name="Huang T."/>
            <person name="Niu S.C."/>
            <person name="Liu Z.J."/>
        </authorList>
    </citation>
    <scope>NUCLEOTIDE SEQUENCE [LARGE SCALE GENOMIC DNA]</scope>
    <source>
        <strain evidence="2">Lindl</strain>
    </source>
</reference>
<dbReference type="EMBL" id="JAGFBR010000013">
    <property type="protein sequence ID" value="KAH0457087.1"/>
    <property type="molecule type" value="Genomic_DNA"/>
</dbReference>